<dbReference type="SUPFAM" id="SSF51445">
    <property type="entry name" value="(Trans)glycosidases"/>
    <property type="match status" value="1"/>
</dbReference>
<dbReference type="InterPro" id="IPR013785">
    <property type="entry name" value="Aldolase_TIM"/>
</dbReference>
<reference evidence="2 3" key="1">
    <citation type="submission" date="2016-11" db="EMBL/GenBank/DDBJ databases">
        <authorList>
            <person name="Jaros S."/>
            <person name="Januszkiewicz K."/>
            <person name="Wedrychowicz H."/>
        </authorList>
    </citation>
    <scope>NUCLEOTIDE SEQUENCE [LARGE SCALE GENOMIC DNA]</scope>
    <source>
        <strain evidence="2 3">ACAM 12</strain>
    </source>
</reference>
<dbReference type="PANTHER" id="PTHR35882:SF2">
    <property type="entry name" value="PELA"/>
    <property type="match status" value="1"/>
</dbReference>
<dbReference type="InterPro" id="IPR017853">
    <property type="entry name" value="GH"/>
</dbReference>
<organism evidence="2 3">
    <name type="scientific">Vreelandella subglaciescola</name>
    <dbReference type="NCBI Taxonomy" id="29571"/>
    <lineage>
        <taxon>Bacteria</taxon>
        <taxon>Pseudomonadati</taxon>
        <taxon>Pseudomonadota</taxon>
        <taxon>Gammaproteobacteria</taxon>
        <taxon>Oceanospirillales</taxon>
        <taxon>Halomonadaceae</taxon>
        <taxon>Vreelandella</taxon>
    </lineage>
</organism>
<keyword evidence="3" id="KW-1185">Reference proteome</keyword>
<sequence length="246" mass="27766">MHTHILTRLGTLLRALVTLVPSVLIGSPLLASDAAADELPSVAFYYAAKPPVELLNQFDWVVIDADSATDGERRDIEAQGAKTFAYVSIGEWEPERASTRGKPDDALVAENPDWNSQVADLSRADWRDFLHRRIDELWQQGYRAFFFDTLDSYYRFAESEKDIKAQQAGLVTFVDEVHRRHPGIDVMLNRGFEVLDQVHNKIVGVAAESLYQRWTPSTKIYGPMASNDTQWLTGQLERVNPPYSPG</sequence>
<evidence type="ECO:0000313" key="3">
    <source>
        <dbReference type="Proteomes" id="UP000190911"/>
    </source>
</evidence>
<name>A0A1M7IGA0_9GAMM</name>
<protein>
    <submittedName>
        <fullName evidence="2">Extracellular protein</fullName>
    </submittedName>
</protein>
<dbReference type="PANTHER" id="PTHR35882">
    <property type="entry name" value="PELA"/>
    <property type="match status" value="1"/>
</dbReference>
<evidence type="ECO:0000259" key="1">
    <source>
        <dbReference type="Pfam" id="PF03537"/>
    </source>
</evidence>
<dbReference type="EMBL" id="LT670847">
    <property type="protein sequence ID" value="SHM39866.1"/>
    <property type="molecule type" value="Genomic_DNA"/>
</dbReference>
<gene>
    <name evidence="2" type="ORF">SAMN05878437_2753</name>
</gene>
<dbReference type="STRING" id="29571.SAMN05878437_2753"/>
<dbReference type="RefSeq" id="WP_172824575.1">
    <property type="nucleotide sequence ID" value="NZ_LT670847.1"/>
</dbReference>
<evidence type="ECO:0000313" key="2">
    <source>
        <dbReference type="EMBL" id="SHM39866.1"/>
    </source>
</evidence>
<proteinExistence type="predicted"/>
<dbReference type="AlphaFoldDB" id="A0A1M7IGA0"/>
<dbReference type="Gene3D" id="3.20.20.70">
    <property type="entry name" value="Aldolase class I"/>
    <property type="match status" value="1"/>
</dbReference>
<dbReference type="InParanoid" id="A0A1M7IGA0"/>
<dbReference type="InterPro" id="IPR004352">
    <property type="entry name" value="GH114_TIM-barrel"/>
</dbReference>
<dbReference type="Proteomes" id="UP000190911">
    <property type="component" value="Chromosome I"/>
</dbReference>
<dbReference type="Pfam" id="PF03537">
    <property type="entry name" value="Glyco_hydro_114"/>
    <property type="match status" value="1"/>
</dbReference>
<feature type="domain" description="Glycoside-hydrolase family GH114 TIM-barrel" evidence="1">
    <location>
        <begin position="53"/>
        <end position="212"/>
    </location>
</feature>
<accession>A0A1M7IGA0</accession>